<protein>
    <submittedName>
        <fullName evidence="1">Uncharacterized protein</fullName>
    </submittedName>
</protein>
<name>A0A5P3XAL6_PARBF</name>
<dbReference type="AlphaFoldDB" id="A0A5P3XAL6"/>
<organism evidence="1 2">
    <name type="scientific">Paraclostridium bifermentans</name>
    <name type="common">Clostridium bifermentans</name>
    <dbReference type="NCBI Taxonomy" id="1490"/>
    <lineage>
        <taxon>Bacteria</taxon>
        <taxon>Bacillati</taxon>
        <taxon>Bacillota</taxon>
        <taxon>Clostridia</taxon>
        <taxon>Peptostreptococcales</taxon>
        <taxon>Peptostreptococcaceae</taxon>
        <taxon>Paraclostridium</taxon>
    </lineage>
</organism>
<evidence type="ECO:0000313" key="2">
    <source>
        <dbReference type="Proteomes" id="UP000326961"/>
    </source>
</evidence>
<proteinExistence type="predicted"/>
<accession>A0A5P3XAL6</accession>
<reference evidence="1 2" key="1">
    <citation type="submission" date="2018-09" db="EMBL/GenBank/DDBJ databases">
        <title>A clostridial neurotoxin that targets Anopheles mosquitoes.</title>
        <authorList>
            <person name="Contreras E."/>
            <person name="Masuyer G."/>
            <person name="Qureshi N."/>
            <person name="Chawla S."/>
            <person name="Lim H.L."/>
            <person name="Chen J."/>
            <person name="Stenmark P."/>
            <person name="Gill S."/>
        </authorList>
    </citation>
    <scope>NUCLEOTIDE SEQUENCE [LARGE SCALE GENOMIC DNA]</scope>
    <source>
        <strain evidence="1 2">Cbm</strain>
    </source>
</reference>
<dbReference type="Proteomes" id="UP000326961">
    <property type="component" value="Chromosome"/>
</dbReference>
<dbReference type="RefSeq" id="WP_150885900.1">
    <property type="nucleotide sequence ID" value="NZ_CP032452.1"/>
</dbReference>
<sequence length="62" mass="7419">MDNEFWVDVPTINFKPRKTFDIDTDKIETLEDVKVILGAMKLRISEDFEDIDKIRHLLREPE</sequence>
<dbReference type="EMBL" id="CP032452">
    <property type="protein sequence ID" value="QEZ68007.1"/>
    <property type="molecule type" value="Genomic_DNA"/>
</dbReference>
<gene>
    <name evidence="1" type="ORF">D4A35_03295</name>
</gene>
<evidence type="ECO:0000313" key="1">
    <source>
        <dbReference type="EMBL" id="QEZ68007.1"/>
    </source>
</evidence>